<proteinExistence type="predicted"/>
<protein>
    <submittedName>
        <fullName evidence="1">Uncharacterized protein</fullName>
    </submittedName>
</protein>
<dbReference type="Proteomes" id="UP000078348">
    <property type="component" value="Unassembled WGS sequence"/>
</dbReference>
<gene>
    <name evidence="1" type="ORF">AV274_4913</name>
</gene>
<organism evidence="1 2">
    <name type="scientific">Blastocystis sp. subtype 1 (strain ATCC 50177 / NandII)</name>
    <dbReference type="NCBI Taxonomy" id="478820"/>
    <lineage>
        <taxon>Eukaryota</taxon>
        <taxon>Sar</taxon>
        <taxon>Stramenopiles</taxon>
        <taxon>Bigyra</taxon>
        <taxon>Opalozoa</taxon>
        <taxon>Opalinata</taxon>
        <taxon>Blastocystidae</taxon>
        <taxon>Blastocystis</taxon>
    </lineage>
</organism>
<comment type="caution">
    <text evidence="1">The sequence shown here is derived from an EMBL/GenBank/DDBJ whole genome shotgun (WGS) entry which is preliminary data.</text>
</comment>
<evidence type="ECO:0000313" key="2">
    <source>
        <dbReference type="Proteomes" id="UP000078348"/>
    </source>
</evidence>
<reference evidence="1 2" key="1">
    <citation type="submission" date="2016-05" db="EMBL/GenBank/DDBJ databases">
        <title>Nuclear genome of Blastocystis sp. subtype 1 NandII.</title>
        <authorList>
            <person name="Gentekaki E."/>
            <person name="Curtis B."/>
            <person name="Stairs C."/>
            <person name="Eme L."/>
            <person name="Herman E."/>
            <person name="Klimes V."/>
            <person name="Arias M.C."/>
            <person name="Elias M."/>
            <person name="Hilliou F."/>
            <person name="Klute M."/>
            <person name="Malik S.-B."/>
            <person name="Pightling A."/>
            <person name="Rachubinski R."/>
            <person name="Salas D."/>
            <person name="Schlacht A."/>
            <person name="Suga H."/>
            <person name="Archibald J."/>
            <person name="Ball S.G."/>
            <person name="Clark G."/>
            <person name="Dacks J."/>
            <person name="Van Der Giezen M."/>
            <person name="Tsaousis A."/>
            <person name="Roger A."/>
        </authorList>
    </citation>
    <scope>NUCLEOTIDE SEQUENCE [LARGE SCALE GENOMIC DNA]</scope>
    <source>
        <strain evidence="2">ATCC 50177 / NandII</strain>
    </source>
</reference>
<name>A0A196SAQ2_BLAHN</name>
<evidence type="ECO:0000313" key="1">
    <source>
        <dbReference type="EMBL" id="OAO13411.1"/>
    </source>
</evidence>
<sequence>MIRPTLSKVLERRTAVAYAPLLRGSQCRAGIARFSLPLARRTSLRLFSTQPVGNGPSSPASTSIADLSKMLSAINSPDSLRQNLDVIFQTPASLPTTVVVQLLKKAGDYQANDLLPVIYNRYYEIFGYADVVTAEVIDQYCRSYNLAAIRSLYFFLTKNRCPISGVVCEKFFLSLLRSMENERVCLTIAKEMLIQGHHLSLKAVHQALSLPAACDSEMIITILRLANPKELPAPKMLPILSKRIVSLSQAKRHVSVYDLYNYIVLIAPTRNHSQFLPYITKSFEYFVERNLSITYDSSDSTTMRALTRALLTKRFNKPEDLSPFVAFIAKSPILSGIVMDELFLHFAAIGCKNVDSSTWSQLIACNIPIEQSKVQPIVKTLKQNGHADIIRGFLRYMEANSPLALSKDTVHELEQICKENENRPISVPFLERVASGAWDGLAAAETTAFTRELPSLSTEEREKAVVSLYGAALHSRDERVRELLRAGVSSLGVEAVKAVVERCVKKEKVYSTLEAKQFVLALVRSKRVEDANAVAQLLHDKLNVGAWRRSEA</sequence>
<dbReference type="AlphaFoldDB" id="A0A196SAQ2"/>
<accession>A0A196SAQ2</accession>
<dbReference type="EMBL" id="LXWW01000404">
    <property type="protein sequence ID" value="OAO13411.1"/>
    <property type="molecule type" value="Genomic_DNA"/>
</dbReference>
<keyword evidence="2" id="KW-1185">Reference proteome</keyword>